<feature type="transmembrane region" description="Helical" evidence="1">
    <location>
        <begin position="151"/>
        <end position="174"/>
    </location>
</feature>
<name>A0ABY9ASH7_PARCI</name>
<evidence type="ECO:0000256" key="1">
    <source>
        <dbReference type="SAM" id="Phobius"/>
    </source>
</evidence>
<evidence type="ECO:0000313" key="2">
    <source>
        <dbReference type="EMBL" id="WIY49881.1"/>
    </source>
</evidence>
<dbReference type="GeneID" id="79788930"/>
<feature type="transmembrane region" description="Helical" evidence="1">
    <location>
        <begin position="70"/>
        <end position="88"/>
    </location>
</feature>
<feature type="transmembrane region" description="Helical" evidence="1">
    <location>
        <begin position="40"/>
        <end position="58"/>
    </location>
</feature>
<organism evidence="2 3">
    <name type="scientific">Paracidovorax citrulli</name>
    <name type="common">Acidovorax citrulli</name>
    <dbReference type="NCBI Taxonomy" id="80869"/>
    <lineage>
        <taxon>Bacteria</taxon>
        <taxon>Pseudomonadati</taxon>
        <taxon>Pseudomonadota</taxon>
        <taxon>Betaproteobacteria</taxon>
        <taxon>Burkholderiales</taxon>
        <taxon>Comamonadaceae</taxon>
        <taxon>Paracidovorax</taxon>
    </lineage>
</organism>
<sequence>MLRFYLALHATVPAALAAALLLHLLPPAGLEPLAHRPPWADWTLIGGWILASALLAALARGTARLWRTALAAAGLLLAIAGATGWALGAPMGPAVFAGLLALGLGCAGVAMAIGPGRVQAARPARAAAHARSANHPHPGARSRRRRLRAAAAHWPFWLAGTLALECFRVAHLAAPGPARPAGMLGLLLACFVVLPAATVRSWLPRTGAALWMLAALCYAALAARAGLAHWWVAAALCALAAVHALHAARQRGQPDAHALEGAG</sequence>
<proteinExistence type="predicted"/>
<dbReference type="EMBL" id="CP127363">
    <property type="protein sequence ID" value="WIY49881.1"/>
    <property type="molecule type" value="Genomic_DNA"/>
</dbReference>
<keyword evidence="1" id="KW-1133">Transmembrane helix</keyword>
<feature type="transmembrane region" description="Helical" evidence="1">
    <location>
        <begin position="180"/>
        <end position="199"/>
    </location>
</feature>
<gene>
    <name evidence="2" type="ORF">QRO08_04710</name>
</gene>
<reference evidence="2 3" key="1">
    <citation type="submission" date="2023-06" db="EMBL/GenBank/DDBJ databases">
        <authorList>
            <person name="Ham H."/>
            <person name="Park D.S."/>
        </authorList>
    </citation>
    <scope>NUCLEOTIDE SEQUENCE [LARGE SCALE GENOMIC DNA]</scope>
    <source>
        <strain evidence="2 3">KACC 17005</strain>
    </source>
</reference>
<dbReference type="Proteomes" id="UP001242732">
    <property type="component" value="Chromosome"/>
</dbReference>
<feature type="transmembrane region" description="Helical" evidence="1">
    <location>
        <begin position="206"/>
        <end position="223"/>
    </location>
</feature>
<dbReference type="RefSeq" id="WP_011796949.1">
    <property type="nucleotide sequence ID" value="NZ_CP042302.1"/>
</dbReference>
<accession>A0ABY9ASH7</accession>
<keyword evidence="3" id="KW-1185">Reference proteome</keyword>
<keyword evidence="1" id="KW-0472">Membrane</keyword>
<evidence type="ECO:0000313" key="3">
    <source>
        <dbReference type="Proteomes" id="UP001242732"/>
    </source>
</evidence>
<feature type="transmembrane region" description="Helical" evidence="1">
    <location>
        <begin position="94"/>
        <end position="113"/>
    </location>
</feature>
<keyword evidence="1" id="KW-0812">Transmembrane</keyword>
<protein>
    <submittedName>
        <fullName evidence="2">Uncharacterized protein</fullName>
    </submittedName>
</protein>